<evidence type="ECO:0000256" key="2">
    <source>
        <dbReference type="ARBA" id="ARBA00023008"/>
    </source>
</evidence>
<evidence type="ECO:0000313" key="5">
    <source>
        <dbReference type="EMBL" id="TXF09969.1"/>
    </source>
</evidence>
<dbReference type="EMBL" id="VPFL01000041">
    <property type="protein sequence ID" value="TXF09969.1"/>
    <property type="molecule type" value="Genomic_DNA"/>
</dbReference>
<dbReference type="CDD" id="cd04211">
    <property type="entry name" value="Cupredoxin_like_2"/>
    <property type="match status" value="1"/>
</dbReference>
<dbReference type="InterPro" id="IPR008972">
    <property type="entry name" value="Cupredoxin"/>
</dbReference>
<dbReference type="AlphaFoldDB" id="A0A5C7EEJ0"/>
<name>A0A5C7EEJ0_9PROT</name>
<dbReference type="Proteomes" id="UP000321201">
    <property type="component" value="Unassembled WGS sequence"/>
</dbReference>
<keyword evidence="6" id="KW-1185">Reference proteome</keyword>
<dbReference type="InParanoid" id="A0A5C7EEJ0"/>
<dbReference type="Pfam" id="PF00127">
    <property type="entry name" value="Copper-bind"/>
    <property type="match status" value="1"/>
</dbReference>
<accession>A0A5C7EEJ0</accession>
<dbReference type="InterPro" id="IPR050845">
    <property type="entry name" value="Cu-binding_ET"/>
</dbReference>
<keyword evidence="1" id="KW-0479">Metal-binding</keyword>
<feature type="domain" description="Blue (type 1) copper" evidence="4">
    <location>
        <begin position="64"/>
        <end position="166"/>
    </location>
</feature>
<evidence type="ECO:0000313" key="6">
    <source>
        <dbReference type="Proteomes" id="UP000321201"/>
    </source>
</evidence>
<feature type="region of interest" description="Disordered" evidence="3">
    <location>
        <begin position="12"/>
        <end position="53"/>
    </location>
</feature>
<evidence type="ECO:0000256" key="1">
    <source>
        <dbReference type="ARBA" id="ARBA00022723"/>
    </source>
</evidence>
<dbReference type="InterPro" id="IPR000923">
    <property type="entry name" value="BlueCu_1"/>
</dbReference>
<dbReference type="PANTHER" id="PTHR38439:SF3">
    <property type="entry name" value="COPPER-RESISTANT CUPROPROTEIN COPI"/>
    <property type="match status" value="1"/>
</dbReference>
<dbReference type="SUPFAM" id="SSF49503">
    <property type="entry name" value="Cupredoxins"/>
    <property type="match status" value="1"/>
</dbReference>
<reference evidence="5 6" key="1">
    <citation type="submission" date="2019-08" db="EMBL/GenBank/DDBJ databases">
        <title>Pelomicrobium methylotrophicum gen. nov., sp. nov. a moderately thermophilic, facultatively anaerobic, lithoautotrophic and methylotrophic bacterium isolated from a terrestrial mud volcano.</title>
        <authorList>
            <person name="Slobodkina G.B."/>
            <person name="Merkel A.Y."/>
            <person name="Slobodkin A.I."/>
        </authorList>
    </citation>
    <scope>NUCLEOTIDE SEQUENCE [LARGE SCALE GENOMIC DNA]</scope>
    <source>
        <strain evidence="5 6">SM250</strain>
    </source>
</reference>
<dbReference type="GO" id="GO:0005507">
    <property type="term" value="F:copper ion binding"/>
    <property type="evidence" value="ECO:0007669"/>
    <property type="project" value="InterPro"/>
</dbReference>
<proteinExistence type="predicted"/>
<organism evidence="5 6">
    <name type="scientific">Pelomicrobium methylotrophicum</name>
    <dbReference type="NCBI Taxonomy" id="2602750"/>
    <lineage>
        <taxon>Bacteria</taxon>
        <taxon>Pseudomonadati</taxon>
        <taxon>Pseudomonadota</taxon>
        <taxon>Hydrogenophilia</taxon>
        <taxon>Hydrogenophilia incertae sedis</taxon>
        <taxon>Pelomicrobium</taxon>
    </lineage>
</organism>
<evidence type="ECO:0000256" key="3">
    <source>
        <dbReference type="SAM" id="MobiDB-lite"/>
    </source>
</evidence>
<evidence type="ECO:0000259" key="4">
    <source>
        <dbReference type="Pfam" id="PF00127"/>
    </source>
</evidence>
<dbReference type="GO" id="GO:0009055">
    <property type="term" value="F:electron transfer activity"/>
    <property type="evidence" value="ECO:0007669"/>
    <property type="project" value="InterPro"/>
</dbReference>
<keyword evidence="2" id="KW-0186">Copper</keyword>
<protein>
    <submittedName>
        <fullName evidence="5">Cupredoxin family protein</fullName>
    </submittedName>
</protein>
<dbReference type="Gene3D" id="2.60.40.420">
    <property type="entry name" value="Cupredoxins - blue copper proteins"/>
    <property type="match status" value="1"/>
</dbReference>
<comment type="caution">
    <text evidence="5">The sequence shown here is derived from an EMBL/GenBank/DDBJ whole genome shotgun (WGS) entry which is preliminary data.</text>
</comment>
<dbReference type="PANTHER" id="PTHR38439">
    <property type="entry name" value="AURACYANIN-B"/>
    <property type="match status" value="1"/>
</dbReference>
<gene>
    <name evidence="5" type="ORF">FR698_16170</name>
</gene>
<dbReference type="OrthoDB" id="9816061at2"/>
<sequence>MTLYTAVALADAGHPHGQTAPKQAHPHGTAGMHGAGHGPGHAHEFPFGEPGDPAKATRTVAVVTLDTMRYDPARVEVKAGETVKFAVTNLGKLPHEFVLGDAASLKEHAEMMRKMPDMKHEEPNMVTLQPGETKTLVWRFKTAGTVDFACLIPGHFEAGMRGAVLVSEK</sequence>